<comment type="function">
    <text evidence="8">The phosphoenolpyruvate-dependent sugar phosphotransferase system (sugar PTS), a major carbohydrate active transport system, catalyzes the phosphorylation of incoming sugar substrates concomitantly with their translocation across the cell membrane. The enzyme II UlaABC PTS system is involved in ascorbate transport.</text>
</comment>
<evidence type="ECO:0000259" key="13">
    <source>
        <dbReference type="PROSITE" id="PS51372"/>
    </source>
</evidence>
<keyword evidence="5" id="KW-0808">Transferase</keyword>
<accession>A0A1G8UX97</accession>
<evidence type="ECO:0000313" key="14">
    <source>
        <dbReference type="EMBL" id="SDJ58428.1"/>
    </source>
</evidence>
<evidence type="ECO:0000259" key="12">
    <source>
        <dbReference type="PROSITE" id="PS51099"/>
    </source>
</evidence>
<evidence type="ECO:0000313" key="15">
    <source>
        <dbReference type="Proteomes" id="UP000199225"/>
    </source>
</evidence>
<dbReference type="Gene3D" id="3.40.930.10">
    <property type="entry name" value="Mannitol-specific EII, Chain A"/>
    <property type="match status" value="1"/>
</dbReference>
<dbReference type="InterPro" id="IPR036390">
    <property type="entry name" value="WH_DNA-bd_sf"/>
</dbReference>
<evidence type="ECO:0000256" key="2">
    <source>
        <dbReference type="ARBA" id="ARBA00022448"/>
    </source>
</evidence>
<dbReference type="OrthoDB" id="369398at2"/>
<dbReference type="STRING" id="86666.SAMN04490247_2456"/>
<dbReference type="PANTHER" id="PTHR36203:SF1">
    <property type="entry name" value="ASCORBATE-SPECIFIC PTS SYSTEM EIIA COMPONENT"/>
    <property type="match status" value="1"/>
</dbReference>
<feature type="domain" description="PRD" evidence="13">
    <location>
        <begin position="289"/>
        <end position="396"/>
    </location>
</feature>
<dbReference type="GO" id="GO:0016301">
    <property type="term" value="F:kinase activity"/>
    <property type="evidence" value="ECO:0007669"/>
    <property type="project" value="UniProtKB-KW"/>
</dbReference>
<dbReference type="InterPro" id="IPR051351">
    <property type="entry name" value="Ascorbate-PTS_EIIA_comp"/>
</dbReference>
<dbReference type="PROSITE" id="PS51372">
    <property type="entry name" value="PRD_2"/>
    <property type="match status" value="2"/>
</dbReference>
<dbReference type="CDD" id="cd00211">
    <property type="entry name" value="PTS_IIA_fru"/>
    <property type="match status" value="1"/>
</dbReference>
<evidence type="ECO:0000256" key="8">
    <source>
        <dbReference type="ARBA" id="ARBA00037387"/>
    </source>
</evidence>
<dbReference type="InterPro" id="IPR002178">
    <property type="entry name" value="PTS_EIIA_type-2_dom"/>
</dbReference>
<dbReference type="GO" id="GO:0006355">
    <property type="term" value="P:regulation of DNA-templated transcription"/>
    <property type="evidence" value="ECO:0007669"/>
    <property type="project" value="InterPro"/>
</dbReference>
<feature type="domain" description="PRD" evidence="13">
    <location>
        <begin position="185"/>
        <end position="285"/>
    </location>
</feature>
<dbReference type="GO" id="GO:0005737">
    <property type="term" value="C:cytoplasm"/>
    <property type="evidence" value="ECO:0007669"/>
    <property type="project" value="UniProtKB-SubCell"/>
</dbReference>
<evidence type="ECO:0000256" key="3">
    <source>
        <dbReference type="ARBA" id="ARBA00022490"/>
    </source>
</evidence>
<dbReference type="SUPFAM" id="SSF63520">
    <property type="entry name" value="PTS-regulatory domain, PRD"/>
    <property type="match status" value="2"/>
</dbReference>
<feature type="domain" description="PTS EIIA type-2" evidence="11">
    <location>
        <begin position="543"/>
        <end position="682"/>
    </location>
</feature>
<dbReference type="EMBL" id="FNEV01000007">
    <property type="protein sequence ID" value="SDJ58428.1"/>
    <property type="molecule type" value="Genomic_DNA"/>
</dbReference>
<dbReference type="InterPro" id="IPR016152">
    <property type="entry name" value="PTrfase/Anion_transptr"/>
</dbReference>
<dbReference type="CDD" id="cd05568">
    <property type="entry name" value="PTS_IIB_bgl_like"/>
    <property type="match status" value="1"/>
</dbReference>
<keyword evidence="3" id="KW-0963">Cytoplasm</keyword>
<evidence type="ECO:0000256" key="5">
    <source>
        <dbReference type="ARBA" id="ARBA00022679"/>
    </source>
</evidence>
<dbReference type="Gene3D" id="1.10.10.10">
    <property type="entry name" value="Winged helix-like DNA-binding domain superfamily/Winged helix DNA-binding domain"/>
    <property type="match status" value="1"/>
</dbReference>
<dbReference type="SUPFAM" id="SSF55804">
    <property type="entry name" value="Phoshotransferase/anion transport protein"/>
    <property type="match status" value="1"/>
</dbReference>
<dbReference type="RefSeq" id="WP_093194155.1">
    <property type="nucleotide sequence ID" value="NZ_FNEV01000007.1"/>
</dbReference>
<feature type="domain" description="PTS EIIB type-2" evidence="12">
    <location>
        <begin position="401"/>
        <end position="488"/>
    </location>
</feature>
<dbReference type="Gene3D" id="1.10.1790.10">
    <property type="entry name" value="PRD domain"/>
    <property type="match status" value="1"/>
</dbReference>
<dbReference type="AlphaFoldDB" id="A0A1G8UX97"/>
<protein>
    <recommendedName>
        <fullName evidence="9">Ascorbate-specific PTS system EIIA component</fullName>
    </recommendedName>
    <alternativeName>
        <fullName evidence="10">Ascorbate-specific phosphotransferase enzyme IIA component</fullName>
    </alternativeName>
</protein>
<keyword evidence="7" id="KW-0418">Kinase</keyword>
<dbReference type="InterPro" id="IPR036388">
    <property type="entry name" value="WH-like_DNA-bd_sf"/>
</dbReference>
<evidence type="ECO:0000256" key="1">
    <source>
        <dbReference type="ARBA" id="ARBA00004496"/>
    </source>
</evidence>
<dbReference type="SUPFAM" id="SSF46785">
    <property type="entry name" value="Winged helix' DNA-binding domain"/>
    <property type="match status" value="1"/>
</dbReference>
<keyword evidence="2" id="KW-0813">Transport</keyword>
<evidence type="ECO:0000256" key="9">
    <source>
        <dbReference type="ARBA" id="ARBA00041175"/>
    </source>
</evidence>
<dbReference type="Pfam" id="PF00359">
    <property type="entry name" value="PTS_EIIA_2"/>
    <property type="match status" value="1"/>
</dbReference>
<evidence type="ECO:0000259" key="11">
    <source>
        <dbReference type="PROSITE" id="PS51094"/>
    </source>
</evidence>
<comment type="subcellular location">
    <subcellularLocation>
        <location evidence="1">Cytoplasm</location>
    </subcellularLocation>
</comment>
<gene>
    <name evidence="14" type="ORF">SAMN04490247_2456</name>
</gene>
<dbReference type="PROSITE" id="PS51094">
    <property type="entry name" value="PTS_EIIA_TYPE_2"/>
    <property type="match status" value="1"/>
</dbReference>
<evidence type="ECO:0000256" key="6">
    <source>
        <dbReference type="ARBA" id="ARBA00022683"/>
    </source>
</evidence>
<evidence type="ECO:0000256" key="10">
    <source>
        <dbReference type="ARBA" id="ARBA00042072"/>
    </source>
</evidence>
<name>A0A1G8UX97_9BACI</name>
<organism evidence="14 15">
    <name type="scientific">Salimicrobium halophilum</name>
    <dbReference type="NCBI Taxonomy" id="86666"/>
    <lineage>
        <taxon>Bacteria</taxon>
        <taxon>Bacillati</taxon>
        <taxon>Bacillota</taxon>
        <taxon>Bacilli</taxon>
        <taxon>Bacillales</taxon>
        <taxon>Bacillaceae</taxon>
        <taxon>Salimicrobium</taxon>
    </lineage>
</organism>
<dbReference type="InterPro" id="IPR013011">
    <property type="entry name" value="PTS_EIIB_2"/>
</dbReference>
<reference evidence="15" key="1">
    <citation type="submission" date="2016-10" db="EMBL/GenBank/DDBJ databases">
        <authorList>
            <person name="Varghese N."/>
            <person name="Submissions S."/>
        </authorList>
    </citation>
    <scope>NUCLEOTIDE SEQUENCE [LARGE SCALE GENOMIC DNA]</scope>
    <source>
        <strain evidence="15">DSM 4771</strain>
    </source>
</reference>
<keyword evidence="4" id="KW-0597">Phosphoprotein</keyword>
<sequence length="688" mass="79538">MLDKRAQAIMSELLAQPYISSKQLEKKQGLTRRQLGYRIGKLNEYLLEKGLPVVERTRQGYFDVPSPIAEFFQKNDQEIIHPDDAGDIHKEERLDYLLVYLMTGEEEITLAHLISFLGVSKNTVLHEMKSVRRKLASAGLDIHYTRQEGYFVTGNEFSKRRILIRSISNVLNRDGGEINLRNFFDIEQTDVLHLKSLIERMEEKLGIKYTDENLRLIPYILLLLLRRLRLGHRVELDGIAYEELSNTKEYRVTEHLLKEIDDVPDSERLFITLYILTSRLSSIQESDPGAVPELYPAIEEMLSRFEKSACVTFEKRRELLEQLLQHITPAYFRIKYRLTDLIYAPEVFSRELRDIHHIVKQSLAPLERMIGTVIPENESAYISMLIGGWMRRQGESLDEKTKAVVVCPHGVSVSRLLFNELDLLFPEFVFLDYLSVREFEAYSLDYDVVFSSAPIPTEKKLFLIRPLLKEEEKNRLRQQVLFGLHDRHSGEIDVREMLNIISSYADIQDEEGLVEGLKNYFDAYTRVSTRQPEKEQSGINLHSLLPPSHIQRTEEVRDWEEAVRSCASPLVQEEYITPDYVQKMIHASSNDPYIILGKRLAIPHAAPEDGVKRMGMSMLSVRNGVSYAGTDIYWIVVIAAVDKHQHMTALMQLMEIAQNRSLEDQVLNAASAEEIYRILRRVPANTVT</sequence>
<dbReference type="PROSITE" id="PS51099">
    <property type="entry name" value="PTS_EIIB_TYPE_2"/>
    <property type="match status" value="1"/>
</dbReference>
<evidence type="ECO:0000256" key="4">
    <source>
        <dbReference type="ARBA" id="ARBA00022553"/>
    </source>
</evidence>
<keyword evidence="15" id="KW-1185">Reference proteome</keyword>
<dbReference type="PANTHER" id="PTHR36203">
    <property type="entry name" value="ASCORBATE-SPECIFIC PTS SYSTEM EIIA COMPONENT"/>
    <property type="match status" value="1"/>
</dbReference>
<dbReference type="Proteomes" id="UP000199225">
    <property type="component" value="Unassembled WGS sequence"/>
</dbReference>
<dbReference type="InterPro" id="IPR011608">
    <property type="entry name" value="PRD"/>
</dbReference>
<keyword evidence="6" id="KW-0598">Phosphotransferase system</keyword>
<dbReference type="Pfam" id="PF00874">
    <property type="entry name" value="PRD"/>
    <property type="match status" value="2"/>
</dbReference>
<dbReference type="GO" id="GO:0008982">
    <property type="term" value="F:protein-N(PI)-phosphohistidine-sugar phosphotransferase activity"/>
    <property type="evidence" value="ECO:0007669"/>
    <property type="project" value="InterPro"/>
</dbReference>
<proteinExistence type="predicted"/>
<evidence type="ECO:0000256" key="7">
    <source>
        <dbReference type="ARBA" id="ARBA00022777"/>
    </source>
</evidence>
<dbReference type="GO" id="GO:0009401">
    <property type="term" value="P:phosphoenolpyruvate-dependent sugar phosphotransferase system"/>
    <property type="evidence" value="ECO:0007669"/>
    <property type="project" value="UniProtKB-KW"/>
</dbReference>
<dbReference type="InterPro" id="IPR036634">
    <property type="entry name" value="PRD_sf"/>
</dbReference>